<keyword evidence="2" id="KW-1185">Reference proteome</keyword>
<dbReference type="EMBL" id="JABBWG010000079">
    <property type="protein sequence ID" value="KAG1802420.1"/>
    <property type="molecule type" value="Genomic_DNA"/>
</dbReference>
<dbReference type="RefSeq" id="XP_041186263.1">
    <property type="nucleotide sequence ID" value="XM_041329456.1"/>
</dbReference>
<reference evidence="1" key="1">
    <citation type="journal article" date="2020" name="New Phytol.">
        <title>Comparative genomics reveals dynamic genome evolution in host specialist ectomycorrhizal fungi.</title>
        <authorList>
            <person name="Lofgren L.A."/>
            <person name="Nguyen N.H."/>
            <person name="Vilgalys R."/>
            <person name="Ruytinx J."/>
            <person name="Liao H.L."/>
            <person name="Branco S."/>
            <person name="Kuo A."/>
            <person name="LaButti K."/>
            <person name="Lipzen A."/>
            <person name="Andreopoulos W."/>
            <person name="Pangilinan J."/>
            <person name="Riley R."/>
            <person name="Hundley H."/>
            <person name="Na H."/>
            <person name="Barry K."/>
            <person name="Grigoriev I.V."/>
            <person name="Stajich J.E."/>
            <person name="Kennedy P.G."/>
        </authorList>
    </citation>
    <scope>NUCLEOTIDE SEQUENCE</scope>
    <source>
        <strain evidence="1">MN1</strain>
    </source>
</reference>
<gene>
    <name evidence="1" type="ORF">BJ212DRAFT_1226084</name>
</gene>
<dbReference type="Proteomes" id="UP000807769">
    <property type="component" value="Unassembled WGS sequence"/>
</dbReference>
<dbReference type="AlphaFoldDB" id="A0A9P7DT92"/>
<dbReference type="OrthoDB" id="2688393at2759"/>
<protein>
    <submittedName>
        <fullName evidence="1">Uncharacterized protein</fullName>
    </submittedName>
</protein>
<name>A0A9P7DT92_9AGAM</name>
<feature type="non-terminal residue" evidence="1">
    <location>
        <position position="66"/>
    </location>
</feature>
<dbReference type="GeneID" id="64623473"/>
<dbReference type="Pfam" id="PF18759">
    <property type="entry name" value="Plavaka"/>
    <property type="match status" value="1"/>
</dbReference>
<evidence type="ECO:0000313" key="2">
    <source>
        <dbReference type="Proteomes" id="UP000807769"/>
    </source>
</evidence>
<comment type="caution">
    <text evidence="1">The sequence shown here is derived from an EMBL/GenBank/DDBJ whole genome shotgun (WGS) entry which is preliminary data.</text>
</comment>
<accession>A0A9P7DT92</accession>
<evidence type="ECO:0000313" key="1">
    <source>
        <dbReference type="EMBL" id="KAG1802420.1"/>
    </source>
</evidence>
<organism evidence="1 2">
    <name type="scientific">Suillus subaureus</name>
    <dbReference type="NCBI Taxonomy" id="48587"/>
    <lineage>
        <taxon>Eukaryota</taxon>
        <taxon>Fungi</taxon>
        <taxon>Dikarya</taxon>
        <taxon>Basidiomycota</taxon>
        <taxon>Agaricomycotina</taxon>
        <taxon>Agaricomycetes</taxon>
        <taxon>Agaricomycetidae</taxon>
        <taxon>Boletales</taxon>
        <taxon>Suillineae</taxon>
        <taxon>Suillaceae</taxon>
        <taxon>Suillus</taxon>
    </lineage>
</organism>
<proteinExistence type="predicted"/>
<sequence length="66" mass="7415">PLFGSKDQLLAWMGSLPTGPKWCSTTLEITGYPTVQPVQLIWCDGLEVVEDLFTNPIFTNHMTYDP</sequence>
<feature type="non-terminal residue" evidence="1">
    <location>
        <position position="1"/>
    </location>
</feature>
<dbReference type="InterPro" id="IPR041078">
    <property type="entry name" value="Plavaka"/>
</dbReference>